<organism evidence="3 4">
    <name type="scientific">Bradyrhizobium barranii subsp. barranii</name>
    <dbReference type="NCBI Taxonomy" id="2823807"/>
    <lineage>
        <taxon>Bacteria</taxon>
        <taxon>Pseudomonadati</taxon>
        <taxon>Pseudomonadota</taxon>
        <taxon>Alphaproteobacteria</taxon>
        <taxon>Hyphomicrobiales</taxon>
        <taxon>Nitrobacteraceae</taxon>
        <taxon>Bradyrhizobium</taxon>
        <taxon>Bradyrhizobium barranii</taxon>
    </lineage>
</organism>
<feature type="domain" description="Terminase large subunit-like endonuclease" evidence="2">
    <location>
        <begin position="280"/>
        <end position="500"/>
    </location>
</feature>
<reference evidence="3 4" key="1">
    <citation type="journal article" date="2022" name="Int. J. Syst. Evol. Microbiol.">
        <title>Strains of Bradyrhizobium barranii sp. nov. associated with legumes native to Canada are symbionts of soybeans and belong to different subspecies (subsp. barranii subsp. nov. and subsp. apii subsp. nov.) and symbiovars (sv. glycinearum and sv. septentrionale).</title>
        <authorList>
            <person name="Bromfield E.S.P."/>
            <person name="Cloutier S."/>
            <person name="Wasai-Hara S."/>
            <person name="Minamisawa K."/>
        </authorList>
    </citation>
    <scope>NUCLEOTIDE SEQUENCE [LARGE SCALE GENOMIC DNA]</scope>
    <source>
        <strain evidence="3 4">144S4</strain>
    </source>
</reference>
<dbReference type="Gene3D" id="3.40.50.300">
    <property type="entry name" value="P-loop containing nucleotide triphosphate hydrolases"/>
    <property type="match status" value="1"/>
</dbReference>
<dbReference type="InterPro" id="IPR046461">
    <property type="entry name" value="TerL_ATPase"/>
</dbReference>
<name>A0A9X9Y186_9BRAD</name>
<evidence type="ECO:0000313" key="4">
    <source>
        <dbReference type="Proteomes" id="UP000664702"/>
    </source>
</evidence>
<evidence type="ECO:0000313" key="3">
    <source>
        <dbReference type="EMBL" id="UEM13680.1"/>
    </source>
</evidence>
<dbReference type="EMBL" id="CP086136">
    <property type="protein sequence ID" value="UEM13680.1"/>
    <property type="molecule type" value="Genomic_DNA"/>
</dbReference>
<gene>
    <name evidence="3" type="ORF">J4G43_004995</name>
</gene>
<dbReference type="AlphaFoldDB" id="A0A9X9Y186"/>
<protein>
    <submittedName>
        <fullName evidence="3">Terminase large subunit</fullName>
    </submittedName>
</protein>
<dbReference type="PANTHER" id="PTHR41287">
    <property type="match status" value="1"/>
</dbReference>
<sequence>MAKKPTTRRRSTSPDPATAYALNMIAGKVVAGPHVRAACARHLRDLETCETRGLVWDKAAVKRAIGFFRDVLTVEVERTDDDGQIVSQAVPFLLHPSQAFIVGSLFGWKQESGLRRFRRAYIEAGKGSGKSPMAAGIGLYMLLSQNKLRAEVYSAATDKDQAAILFRDVVAMWERSPQLNKRLVPSGVNPVWQLTDVSKSSFFKPISTDKRGKSGIRPFCALVDEIHEHFDNSVIEMLRAGTKANQDALIVEITNSGFDRKSVCWQEHEYSIKVAHGDEENDAWFSYVCALDEGDDPFEDETCWPKANPTLGATIKPQFIREQVNEAKGMPSKEAMVRRLHFCEWTESETSAFSRSALELIFGAVDADALSESGRPCYGGLDLSRAKDLTAFTLTWLLDSTRDKWRFAAKTWFWTPKDTLLERGKIDRAPYAGWVKDNFMEAVPGKRIGYGWVADALGSICAKYQPVSIGCDQYGLEQLRDQLTERGLSLPCVVHPQGFQRRVVSETEKGKTSTGAEEVYLWMPDSINKLEAAVVEERIVIETNPVQRMCMTGVIYEQNRTGHRMFAKDKATSRIDGAVSLAMSVGMATLAATEKPKKYQMLFIG</sequence>
<dbReference type="GO" id="GO:0004519">
    <property type="term" value="F:endonuclease activity"/>
    <property type="evidence" value="ECO:0007669"/>
    <property type="project" value="InterPro"/>
</dbReference>
<dbReference type="Pfam" id="PF20441">
    <property type="entry name" value="TerL_nuclease"/>
    <property type="match status" value="1"/>
</dbReference>
<dbReference type="RefSeq" id="WP_225004622.1">
    <property type="nucleotide sequence ID" value="NZ_CP086136.1"/>
</dbReference>
<dbReference type="Proteomes" id="UP000664702">
    <property type="component" value="Chromosome"/>
</dbReference>
<accession>A0A9X9Y186</accession>
<dbReference type="InterPro" id="IPR005021">
    <property type="entry name" value="Terminase_largesu-like"/>
</dbReference>
<feature type="domain" description="Terminase large subunit-like ATPase" evidence="1">
    <location>
        <begin position="98"/>
        <end position="270"/>
    </location>
</feature>
<dbReference type="InterPro" id="IPR027417">
    <property type="entry name" value="P-loop_NTPase"/>
</dbReference>
<dbReference type="PANTHER" id="PTHR41287:SF1">
    <property type="entry name" value="PROTEIN YMFN"/>
    <property type="match status" value="1"/>
</dbReference>
<proteinExistence type="predicted"/>
<dbReference type="Pfam" id="PF03354">
    <property type="entry name" value="TerL_ATPase"/>
    <property type="match status" value="1"/>
</dbReference>
<evidence type="ECO:0000259" key="1">
    <source>
        <dbReference type="Pfam" id="PF03354"/>
    </source>
</evidence>
<dbReference type="InterPro" id="IPR046462">
    <property type="entry name" value="TerL_nuclease"/>
</dbReference>
<dbReference type="Gene3D" id="3.30.420.240">
    <property type="match status" value="1"/>
</dbReference>
<dbReference type="KEGG" id="bban:J4G43_004995"/>
<evidence type="ECO:0000259" key="2">
    <source>
        <dbReference type="Pfam" id="PF20441"/>
    </source>
</evidence>